<gene>
    <name evidence="2" type="ORF">N0F65_003985</name>
</gene>
<comment type="caution">
    <text evidence="2">The sequence shown here is derived from an EMBL/GenBank/DDBJ whole genome shotgun (WGS) entry which is preliminary data.</text>
</comment>
<dbReference type="EMBL" id="DAKRPA010000097">
    <property type="protein sequence ID" value="DAZ98769.1"/>
    <property type="molecule type" value="Genomic_DNA"/>
</dbReference>
<keyword evidence="3" id="KW-1185">Reference proteome</keyword>
<feature type="region of interest" description="Disordered" evidence="1">
    <location>
        <begin position="1"/>
        <end position="47"/>
    </location>
</feature>
<accession>A0AAV2YZA5</accession>
<organism evidence="2 3">
    <name type="scientific">Lagenidium giganteum</name>
    <dbReference type="NCBI Taxonomy" id="4803"/>
    <lineage>
        <taxon>Eukaryota</taxon>
        <taxon>Sar</taxon>
        <taxon>Stramenopiles</taxon>
        <taxon>Oomycota</taxon>
        <taxon>Peronosporomycetes</taxon>
        <taxon>Pythiales</taxon>
        <taxon>Pythiaceae</taxon>
    </lineage>
</organism>
<sequence>PPRNLDLVPAGPPSTQHITSSLSNLPSSSKPQPHHDHHESQRSATTPVATTICRVPIAAVDVIGRLPSQRQIDEVDLTLSACDYGDYAHARHEVVYDSESPVIDRFAHKLGEDALDSLTHFDAASFDLLWRIVEEELAPACGRGRRHATSAKEAFMMTLVYGKSMPATFGCSDFRMQTLTFEKVIIKWLREPSKDSDLSAMACTKQRAEKSTGGRTSRKVIAERASRRTIVDPEYRWTVWLIVDRRGESGSVEYRGVWALPSDPSRRGAPTWEIEGWLLDECPDLESDLDIVDDWKLAAANGSQLTCKQFYQSIATPLSIHASIDGRCGFHLSLIATALGVASTDALVDEYFDAERNRGGCRHSTIYIPSLNLEHGVYLCVGTQPFPKRCAHAFLLDEDSTGLHATDKDAICEPLNEYTLLWMQALRVVCRVTLRNN</sequence>
<evidence type="ECO:0000313" key="2">
    <source>
        <dbReference type="EMBL" id="DAZ98769.1"/>
    </source>
</evidence>
<feature type="non-terminal residue" evidence="2">
    <location>
        <position position="1"/>
    </location>
</feature>
<feature type="compositionally biased region" description="Low complexity" evidence="1">
    <location>
        <begin position="20"/>
        <end position="29"/>
    </location>
</feature>
<evidence type="ECO:0000313" key="3">
    <source>
        <dbReference type="Proteomes" id="UP001146120"/>
    </source>
</evidence>
<reference evidence="2" key="2">
    <citation type="journal article" date="2023" name="Microbiol Resour">
        <title>Decontamination and Annotation of the Draft Genome Sequence of the Oomycete Lagenidium giganteum ARSEF 373.</title>
        <authorList>
            <person name="Morgan W.R."/>
            <person name="Tartar A."/>
        </authorList>
    </citation>
    <scope>NUCLEOTIDE SEQUENCE</scope>
    <source>
        <strain evidence="2">ARSEF 373</strain>
    </source>
</reference>
<proteinExistence type="predicted"/>
<name>A0AAV2YZA5_9STRA</name>
<reference evidence="2" key="1">
    <citation type="submission" date="2022-11" db="EMBL/GenBank/DDBJ databases">
        <authorList>
            <person name="Morgan W.R."/>
            <person name="Tartar A."/>
        </authorList>
    </citation>
    <scope>NUCLEOTIDE SEQUENCE</scope>
    <source>
        <strain evidence="2">ARSEF 373</strain>
    </source>
</reference>
<dbReference type="AlphaFoldDB" id="A0AAV2YZA5"/>
<protein>
    <submittedName>
        <fullName evidence="2">Uncharacterized protein</fullName>
    </submittedName>
</protein>
<dbReference type="Proteomes" id="UP001146120">
    <property type="component" value="Unassembled WGS sequence"/>
</dbReference>
<evidence type="ECO:0000256" key="1">
    <source>
        <dbReference type="SAM" id="MobiDB-lite"/>
    </source>
</evidence>